<accession>A0A7H9B819</accession>
<evidence type="ECO:0000256" key="5">
    <source>
        <dbReference type="ARBA" id="ARBA00023136"/>
    </source>
</evidence>
<keyword evidence="5 6" id="KW-0472">Membrane</keyword>
<dbReference type="GO" id="GO:0030134">
    <property type="term" value="C:COPII-coated ER to Golgi transport vesicle"/>
    <property type="evidence" value="ECO:0007669"/>
    <property type="project" value="TreeGrafter"/>
</dbReference>
<keyword evidence="9" id="KW-1185">Reference proteome</keyword>
<dbReference type="GO" id="GO:0005537">
    <property type="term" value="F:D-mannose binding"/>
    <property type="evidence" value="ECO:0007669"/>
    <property type="project" value="TreeGrafter"/>
</dbReference>
<proteinExistence type="predicted"/>
<dbReference type="CDD" id="cd07308">
    <property type="entry name" value="lectin_leg-like"/>
    <property type="match status" value="1"/>
</dbReference>
<dbReference type="PANTHER" id="PTHR12223">
    <property type="entry name" value="VESICULAR MANNOSE-BINDING LECTIN"/>
    <property type="match status" value="1"/>
</dbReference>
<evidence type="ECO:0000259" key="7">
    <source>
        <dbReference type="Pfam" id="PF03388"/>
    </source>
</evidence>
<keyword evidence="2 6" id="KW-0812">Transmembrane</keyword>
<dbReference type="GeneID" id="59238549"/>
<dbReference type="Pfam" id="PF03388">
    <property type="entry name" value="Lectin_leg-like"/>
    <property type="match status" value="1"/>
</dbReference>
<keyword evidence="4 6" id="KW-1133">Transmembrane helix</keyword>
<feature type="domain" description="L-type lectin-like" evidence="7">
    <location>
        <begin position="174"/>
        <end position="319"/>
    </location>
</feature>
<dbReference type="GO" id="GO:0000139">
    <property type="term" value="C:Golgi membrane"/>
    <property type="evidence" value="ECO:0007669"/>
    <property type="project" value="TreeGrafter"/>
</dbReference>
<comment type="subcellular location">
    <subcellularLocation>
        <location evidence="1">Membrane</location>
        <topology evidence="1">Single-pass type I membrane protein</topology>
    </subcellularLocation>
</comment>
<dbReference type="PANTHER" id="PTHR12223:SF45">
    <property type="entry name" value="RE50040P"/>
    <property type="match status" value="1"/>
</dbReference>
<feature type="transmembrane region" description="Helical" evidence="6">
    <location>
        <begin position="385"/>
        <end position="410"/>
    </location>
</feature>
<dbReference type="SUPFAM" id="SSF49899">
    <property type="entry name" value="Concanavalin A-like lectins/glucanases"/>
    <property type="match status" value="1"/>
</dbReference>
<keyword evidence="3" id="KW-0732">Signal</keyword>
<dbReference type="Gene3D" id="2.60.120.200">
    <property type="match status" value="1"/>
</dbReference>
<evidence type="ECO:0000256" key="1">
    <source>
        <dbReference type="ARBA" id="ARBA00004479"/>
    </source>
</evidence>
<dbReference type="EMBL" id="CP058611">
    <property type="protein sequence ID" value="QLG74747.1"/>
    <property type="molecule type" value="Genomic_DNA"/>
</dbReference>
<dbReference type="Proteomes" id="UP000509704">
    <property type="component" value="Chromosome 8"/>
</dbReference>
<protein>
    <recommendedName>
        <fullName evidence="7">L-type lectin-like domain-containing protein</fullName>
    </recommendedName>
</protein>
<dbReference type="InterPro" id="IPR005052">
    <property type="entry name" value="Lectin_leg"/>
</dbReference>
<dbReference type="InterPro" id="IPR013320">
    <property type="entry name" value="ConA-like_dom_sf"/>
</dbReference>
<dbReference type="GO" id="GO:0005789">
    <property type="term" value="C:endoplasmic reticulum membrane"/>
    <property type="evidence" value="ECO:0007669"/>
    <property type="project" value="TreeGrafter"/>
</dbReference>
<evidence type="ECO:0000256" key="2">
    <source>
        <dbReference type="ARBA" id="ARBA00022692"/>
    </source>
</evidence>
<evidence type="ECO:0000256" key="4">
    <source>
        <dbReference type="ARBA" id="ARBA00022989"/>
    </source>
</evidence>
<dbReference type="KEGG" id="zmk:HG535_0H00720"/>
<organism evidence="8 9">
    <name type="scientific">Zygotorulaspora mrakii</name>
    <name type="common">Zygosaccharomyces mrakii</name>
    <dbReference type="NCBI Taxonomy" id="42260"/>
    <lineage>
        <taxon>Eukaryota</taxon>
        <taxon>Fungi</taxon>
        <taxon>Dikarya</taxon>
        <taxon>Ascomycota</taxon>
        <taxon>Saccharomycotina</taxon>
        <taxon>Saccharomycetes</taxon>
        <taxon>Saccharomycetales</taxon>
        <taxon>Saccharomycetaceae</taxon>
        <taxon>Zygotorulaspora</taxon>
    </lineage>
</organism>
<reference evidence="8 9" key="1">
    <citation type="submission" date="2020-07" db="EMBL/GenBank/DDBJ databases">
        <title>The yeast mating-type switching endonuclease HO is a domesticated member of an unorthodox homing genetic element family.</title>
        <authorList>
            <person name="Coughlan A.Y."/>
            <person name="Lombardi L."/>
            <person name="Braun-Galleani S."/>
            <person name="Martos A.R."/>
            <person name="Galeote V."/>
            <person name="Bigey F."/>
            <person name="Dequin S."/>
            <person name="Byrne K.P."/>
            <person name="Wolfe K.H."/>
        </authorList>
    </citation>
    <scope>NUCLEOTIDE SEQUENCE [LARGE SCALE GENOMIC DNA]</scope>
    <source>
        <strain evidence="8 9">NRRL Y-6702</strain>
    </source>
</reference>
<evidence type="ECO:0000256" key="3">
    <source>
        <dbReference type="ARBA" id="ARBA00022729"/>
    </source>
</evidence>
<sequence length="424" mass="48400">MRKGTSLKLLISVVVTLLFITFNFGARYFANSSTRTHSDSDKSHIVKIPNREASLSVPYLEAINRFWHVGGSTEIRNTELIRLTKKGKTNDHGIVISNGIGDNTMNNLEIIVEFRISPTNGRVIDSRKQHVMGDGMAIVITPDKDFITQDLHSSYARKQYELNSGGIFAGNTEMMGFPANLPGMALIIDTYQNLPHSRKITPFMDAILNVSPSTQSYDIDSDGIYTSARKLNDKDLRLKQSIIRGDQTRLRIIYLESIKFLKVDIQYDQEGSFWIELFQQEDIIIPKNPKNGQRFIGIGALTGDYSETVDIFDISTSEFHWKDIDETNEDSLLFAKEIDKYFIAEYEDRVALERDDFQKWKMLKSQPKYLKIGKNTTEALKTKKISFVSILIVFCILSTIIYVASVYIRVSLKHAKRLKRNILP</sequence>
<dbReference type="AlphaFoldDB" id="A0A7H9B819"/>
<evidence type="ECO:0000313" key="8">
    <source>
        <dbReference type="EMBL" id="QLG74747.1"/>
    </source>
</evidence>
<dbReference type="InterPro" id="IPR051136">
    <property type="entry name" value="Intracellular_Lectin-GPT"/>
</dbReference>
<dbReference type="GO" id="GO:0006888">
    <property type="term" value="P:endoplasmic reticulum to Golgi vesicle-mediated transport"/>
    <property type="evidence" value="ECO:0007669"/>
    <property type="project" value="TreeGrafter"/>
</dbReference>
<evidence type="ECO:0000313" key="9">
    <source>
        <dbReference type="Proteomes" id="UP000509704"/>
    </source>
</evidence>
<dbReference type="RefSeq" id="XP_037146472.1">
    <property type="nucleotide sequence ID" value="XM_037290577.1"/>
</dbReference>
<dbReference type="OrthoDB" id="270293at2759"/>
<name>A0A7H9B819_ZYGMR</name>
<dbReference type="GO" id="GO:0005793">
    <property type="term" value="C:endoplasmic reticulum-Golgi intermediate compartment"/>
    <property type="evidence" value="ECO:0007669"/>
    <property type="project" value="TreeGrafter"/>
</dbReference>
<gene>
    <name evidence="8" type="ORF">HG535_0H00720</name>
</gene>
<evidence type="ECO:0000256" key="6">
    <source>
        <dbReference type="SAM" id="Phobius"/>
    </source>
</evidence>